<dbReference type="AlphaFoldDB" id="A0A1X7TCV8"/>
<evidence type="ECO:0000256" key="1">
    <source>
        <dbReference type="SAM" id="Phobius"/>
    </source>
</evidence>
<dbReference type="InParanoid" id="A0A1X7TCV8"/>
<name>A0A1X7TCV8_AMPQE</name>
<accession>A0A1X7TCV8</accession>
<protein>
    <submittedName>
        <fullName evidence="2">Uncharacterized protein</fullName>
    </submittedName>
</protein>
<feature type="transmembrane region" description="Helical" evidence="1">
    <location>
        <begin position="118"/>
        <end position="145"/>
    </location>
</feature>
<organism evidence="2">
    <name type="scientific">Amphimedon queenslandica</name>
    <name type="common">Sponge</name>
    <dbReference type="NCBI Taxonomy" id="400682"/>
    <lineage>
        <taxon>Eukaryota</taxon>
        <taxon>Metazoa</taxon>
        <taxon>Porifera</taxon>
        <taxon>Demospongiae</taxon>
        <taxon>Heteroscleromorpha</taxon>
        <taxon>Haplosclerida</taxon>
        <taxon>Niphatidae</taxon>
        <taxon>Amphimedon</taxon>
    </lineage>
</organism>
<reference evidence="2" key="1">
    <citation type="submission" date="2017-05" db="UniProtKB">
        <authorList>
            <consortium name="EnsemblMetazoa"/>
        </authorList>
    </citation>
    <scope>IDENTIFICATION</scope>
</reference>
<keyword evidence="1" id="KW-0812">Transmembrane</keyword>
<sequence length="160" mass="17505">PQSVKNTTVAFSNYTQNTVILHFNIPIIVECTGEAPENATVTIQCNGTVIFHNIYLIVNYQNNVTGLVPMPHYKSSCSVIIVFSNAIGRSEPFLLTFETTTNVTISDTQSSSKVSMPVLAGAIIGGIFAILVLIIFTCILVFLCYCIKKRKLPKDEVSLV</sequence>
<keyword evidence="1" id="KW-0472">Membrane</keyword>
<keyword evidence="1" id="KW-1133">Transmembrane helix</keyword>
<proteinExistence type="predicted"/>
<evidence type="ECO:0000313" key="2">
    <source>
        <dbReference type="EnsemblMetazoa" id="Aqu2.1.12405_001"/>
    </source>
</evidence>
<dbReference type="EnsemblMetazoa" id="Aqu2.1.12405_001">
    <property type="protein sequence ID" value="Aqu2.1.12405_001"/>
    <property type="gene ID" value="Aqu2.1.12405"/>
</dbReference>